<evidence type="ECO:0000313" key="3">
    <source>
        <dbReference type="EMBL" id="KAJ3981822.1"/>
    </source>
</evidence>
<dbReference type="PANTHER" id="PTHR39394">
    <property type="entry name" value="YALI0E31793P"/>
    <property type="match status" value="1"/>
</dbReference>
<feature type="region of interest" description="Disordered" evidence="1">
    <location>
        <begin position="152"/>
        <end position="222"/>
    </location>
</feature>
<organism evidence="3 4">
    <name type="scientific">Lentinula detonsa</name>
    <dbReference type="NCBI Taxonomy" id="2804962"/>
    <lineage>
        <taxon>Eukaryota</taxon>
        <taxon>Fungi</taxon>
        <taxon>Dikarya</taxon>
        <taxon>Basidiomycota</taxon>
        <taxon>Agaricomycotina</taxon>
        <taxon>Agaricomycetes</taxon>
        <taxon>Agaricomycetidae</taxon>
        <taxon>Agaricales</taxon>
        <taxon>Marasmiineae</taxon>
        <taxon>Omphalotaceae</taxon>
        <taxon>Lentinula</taxon>
    </lineage>
</organism>
<feature type="domain" description="DnaJ homologue subfamily C member 28 conserved" evidence="2">
    <location>
        <begin position="227"/>
        <end position="297"/>
    </location>
</feature>
<gene>
    <name evidence="3" type="ORF">F5890DRAFT_1533281</name>
</gene>
<evidence type="ECO:0000256" key="1">
    <source>
        <dbReference type="SAM" id="MobiDB-lite"/>
    </source>
</evidence>
<evidence type="ECO:0000259" key="2">
    <source>
        <dbReference type="Pfam" id="PF09350"/>
    </source>
</evidence>
<protein>
    <recommendedName>
        <fullName evidence="2">DnaJ homologue subfamily C member 28 conserved domain-containing protein</fullName>
    </recommendedName>
</protein>
<accession>A0AA38URV9</accession>
<dbReference type="InterPro" id="IPR018961">
    <property type="entry name" value="DnaJ_homolog_subfam-C_membr-28"/>
</dbReference>
<feature type="compositionally biased region" description="Basic and acidic residues" evidence="1">
    <location>
        <begin position="166"/>
        <end position="195"/>
    </location>
</feature>
<dbReference type="EMBL" id="MU802093">
    <property type="protein sequence ID" value="KAJ3981822.1"/>
    <property type="molecule type" value="Genomic_DNA"/>
</dbReference>
<dbReference type="Pfam" id="PF09350">
    <property type="entry name" value="DJC28_CD"/>
    <property type="match status" value="1"/>
</dbReference>
<evidence type="ECO:0000313" key="4">
    <source>
        <dbReference type="Proteomes" id="UP001163850"/>
    </source>
</evidence>
<reference evidence="3" key="1">
    <citation type="submission" date="2022-08" db="EMBL/GenBank/DDBJ databases">
        <authorList>
            <consortium name="DOE Joint Genome Institute"/>
            <person name="Min B."/>
            <person name="Riley R."/>
            <person name="Sierra-Patev S."/>
            <person name="Naranjo-Ortiz M."/>
            <person name="Looney B."/>
            <person name="Konkel Z."/>
            <person name="Slot J.C."/>
            <person name="Sakamoto Y."/>
            <person name="Steenwyk J.L."/>
            <person name="Rokas A."/>
            <person name="Carro J."/>
            <person name="Camarero S."/>
            <person name="Ferreira P."/>
            <person name="Molpeceres G."/>
            <person name="Ruiz-Duenas F.J."/>
            <person name="Serrano A."/>
            <person name="Henrissat B."/>
            <person name="Drula E."/>
            <person name="Hughes K.W."/>
            <person name="Mata J.L."/>
            <person name="Ishikawa N.K."/>
            <person name="Vargas-Isla R."/>
            <person name="Ushijima S."/>
            <person name="Smith C.A."/>
            <person name="Ahrendt S."/>
            <person name="Andreopoulos W."/>
            <person name="He G."/>
            <person name="Labutti K."/>
            <person name="Lipzen A."/>
            <person name="Ng V."/>
            <person name="Sandor L."/>
            <person name="Barry K."/>
            <person name="Martinez A.T."/>
            <person name="Xiao Y."/>
            <person name="Gibbons J.G."/>
            <person name="Terashima K."/>
            <person name="Hibbett D.S."/>
            <person name="Grigoriev I.V."/>
        </authorList>
    </citation>
    <scope>NUCLEOTIDE SEQUENCE</scope>
    <source>
        <strain evidence="3">TFB7829</strain>
    </source>
</reference>
<dbReference type="AlphaFoldDB" id="A0AA38URV9"/>
<comment type="caution">
    <text evidence="3">The sequence shown here is derived from an EMBL/GenBank/DDBJ whole genome shotgun (WGS) entry which is preliminary data.</text>
</comment>
<name>A0AA38URV9_9AGAR</name>
<proteinExistence type="predicted"/>
<sequence length="456" mass="51837">MRPLSVVAPQKAFVFARHFSCSSYCRHQKNEVNASDKLFSDAVKEETEGTTTRPKSAYLQFLEQKHENWDGEERVQDAVLRMLVDKYKPLRSGAIVTAEQKLKQTPPKITSFTKPSSGSWATESLLPSSETHRPWHTEFKVPSHVISSVKLANIPPPPVRASSAPQDEKAKKKERDMLKRTEQAGRLGRARESTLDYRLGLKNRSGGSQLTAGGRPNPVGMRGWTSLIEDKIEKARIAGVFNHIKGRGQPLARTTEEKNPFIGREEFLMNRIVQKNGAAPPWVELQGELDIAVSTFRDILRQSYIRRVVRTLTALHPPAILATWLTLQDIKAHRDPEWEETERVYHDVAVEEINALVRKYNGVAPYAVRRAYYMRSVEIGRLYEECAEDVLKGLKERVRGSSSTGNTRKVPEAGERLSEFVEGQQLDKGFVSFRDLLLGWTDRLLVRWGLKHDKYL</sequence>
<dbReference type="Proteomes" id="UP001163850">
    <property type="component" value="Unassembled WGS sequence"/>
</dbReference>
<dbReference type="PANTHER" id="PTHR39394:SF1">
    <property type="entry name" value="DNAJ HOMOLOGUE SUBFAMILY C MEMBER 28 CONSERVED DOMAIN-CONTAINING PROTEIN"/>
    <property type="match status" value="1"/>
</dbReference>